<dbReference type="Proteomes" id="UP000023152">
    <property type="component" value="Unassembled WGS sequence"/>
</dbReference>
<gene>
    <name evidence="1" type="ORF">RFI_05384</name>
</gene>
<organism evidence="1 2">
    <name type="scientific">Reticulomyxa filosa</name>
    <dbReference type="NCBI Taxonomy" id="46433"/>
    <lineage>
        <taxon>Eukaryota</taxon>
        <taxon>Sar</taxon>
        <taxon>Rhizaria</taxon>
        <taxon>Retaria</taxon>
        <taxon>Foraminifera</taxon>
        <taxon>Monothalamids</taxon>
        <taxon>Reticulomyxidae</taxon>
        <taxon>Reticulomyxa</taxon>
    </lineage>
</organism>
<accession>X6P0Y1</accession>
<evidence type="ECO:0000313" key="1">
    <source>
        <dbReference type="EMBL" id="ETO31739.1"/>
    </source>
</evidence>
<dbReference type="AlphaFoldDB" id="X6P0Y1"/>
<name>X6P0Y1_RETFI</name>
<sequence>MYSAAMLHYGSKRVLRSNCYNRFDILGKISLNNRINRVSALQFCAQKIDAGKAQQGLSEEEKMFAVEVAAEHSCFTWSFGDVITHGGLRSGNALNRQNPKFAHSIFYEISAEAKMSLFQKMRFTGKAASIILASVKAQRKTSVFNHQDPDVAKSMITFLSVHKALLEMLGTEKSEQVLTKVFENVEKEWQQHMTTFLNESVPDHLKPVVVQIILKKLLLTCFVLFHISCKKKKKKKKRAAEMGVFKINWVQKDVFRHNLTFEVKKCAFRDLAKEMENERLNGCCKLGECLIRGSAAAANMDVNKQGSLATGSPHCAYKLINKTANSKENPQKKLTQNIVETAFENTLL</sequence>
<keyword evidence="2" id="KW-1185">Reference proteome</keyword>
<evidence type="ECO:0000313" key="2">
    <source>
        <dbReference type="Proteomes" id="UP000023152"/>
    </source>
</evidence>
<dbReference type="EMBL" id="ASPP01004738">
    <property type="protein sequence ID" value="ETO31739.1"/>
    <property type="molecule type" value="Genomic_DNA"/>
</dbReference>
<proteinExistence type="predicted"/>
<protein>
    <submittedName>
        <fullName evidence="1">Uncharacterized protein</fullName>
    </submittedName>
</protein>
<comment type="caution">
    <text evidence="1">The sequence shown here is derived from an EMBL/GenBank/DDBJ whole genome shotgun (WGS) entry which is preliminary data.</text>
</comment>
<reference evidence="1 2" key="1">
    <citation type="journal article" date="2013" name="Curr. Biol.">
        <title>The Genome of the Foraminiferan Reticulomyxa filosa.</title>
        <authorList>
            <person name="Glockner G."/>
            <person name="Hulsmann N."/>
            <person name="Schleicher M."/>
            <person name="Noegel A.A."/>
            <person name="Eichinger L."/>
            <person name="Gallinger C."/>
            <person name="Pawlowski J."/>
            <person name="Sierra R."/>
            <person name="Euteneuer U."/>
            <person name="Pillet L."/>
            <person name="Moustafa A."/>
            <person name="Platzer M."/>
            <person name="Groth M."/>
            <person name="Szafranski K."/>
            <person name="Schliwa M."/>
        </authorList>
    </citation>
    <scope>NUCLEOTIDE SEQUENCE [LARGE SCALE GENOMIC DNA]</scope>
</reference>